<dbReference type="Pfam" id="PF04172">
    <property type="entry name" value="LrgB"/>
    <property type="match status" value="1"/>
</dbReference>
<dbReference type="GO" id="GO:0016787">
    <property type="term" value="F:hydrolase activity"/>
    <property type="evidence" value="ECO:0007669"/>
    <property type="project" value="UniProtKB-KW"/>
</dbReference>
<feature type="transmembrane region" description="Helical" evidence="5">
    <location>
        <begin position="101"/>
        <end position="124"/>
    </location>
</feature>
<comment type="subcellular location">
    <subcellularLocation>
        <location evidence="1">Membrane</location>
        <topology evidence="1">Multi-pass membrane protein</topology>
    </subcellularLocation>
</comment>
<evidence type="ECO:0000256" key="2">
    <source>
        <dbReference type="ARBA" id="ARBA00022692"/>
    </source>
</evidence>
<keyword evidence="4 5" id="KW-0472">Membrane</keyword>
<keyword evidence="7" id="KW-1185">Reference proteome</keyword>
<keyword evidence="3 5" id="KW-1133">Transmembrane helix</keyword>
<feature type="transmembrane region" description="Helical" evidence="5">
    <location>
        <begin position="211"/>
        <end position="237"/>
    </location>
</feature>
<feature type="transmembrane region" description="Helical" evidence="5">
    <location>
        <begin position="39"/>
        <end position="59"/>
    </location>
</feature>
<feature type="transmembrane region" description="Helical" evidence="5">
    <location>
        <begin position="71"/>
        <end position="89"/>
    </location>
</feature>
<dbReference type="GO" id="GO:0016020">
    <property type="term" value="C:membrane"/>
    <property type="evidence" value="ECO:0007669"/>
    <property type="project" value="UniProtKB-SubCell"/>
</dbReference>
<dbReference type="InterPro" id="IPR007300">
    <property type="entry name" value="CidB/LrgB"/>
</dbReference>
<keyword evidence="2 5" id="KW-0812">Transmembrane</keyword>
<comment type="caution">
    <text evidence="6">The sequence shown here is derived from an EMBL/GenBank/DDBJ whole genome shotgun (WGS) entry which is preliminary data.</text>
</comment>
<dbReference type="PANTHER" id="PTHR30249">
    <property type="entry name" value="PUTATIVE SEROTONIN TRANSPORTER"/>
    <property type="match status" value="1"/>
</dbReference>
<keyword evidence="6" id="KW-0378">Hydrolase</keyword>
<accession>A0A4R6TWF9</accession>
<evidence type="ECO:0000256" key="4">
    <source>
        <dbReference type="ARBA" id="ARBA00023136"/>
    </source>
</evidence>
<gene>
    <name evidence="6" type="ORF">DFQ45_10793</name>
</gene>
<evidence type="ECO:0000256" key="3">
    <source>
        <dbReference type="ARBA" id="ARBA00022989"/>
    </source>
</evidence>
<dbReference type="AlphaFoldDB" id="A0A4R6TWF9"/>
<feature type="transmembrane region" description="Helical" evidence="5">
    <location>
        <begin position="186"/>
        <end position="205"/>
    </location>
</feature>
<dbReference type="EMBL" id="SNYK01000007">
    <property type="protein sequence ID" value="TDQ37586.1"/>
    <property type="molecule type" value="Genomic_DNA"/>
</dbReference>
<protein>
    <submittedName>
        <fullName evidence="6">Putative murein hydrolase (TIGR00659 family)</fullName>
    </submittedName>
</protein>
<dbReference type="OrthoDB" id="9811701at2"/>
<sequence>MSLPWLAALDAVVSHPLFAVGITLGAFQLAQLLYEKTRLLLLQPLLIATLMLVGTLLVLGIDYQDYRQGSAILTFLLGPATVALAVPLYQNVRRVRAVLMPVLTTLLVGGTLATVLGVGLAWLFGAENMIVMTLAPKSVTSPIAMLVAEEIGGSASLAAVFVMLTGMLGAMFGVELLRLCRIKHPAAMGLTLGMVAHAIGTARALQESEEAGAFAALGMSIMGVVTAVALPLVVAAVS</sequence>
<name>A0A4R6TWF9_9GAMM</name>
<reference evidence="6 7" key="1">
    <citation type="submission" date="2019-03" db="EMBL/GenBank/DDBJ databases">
        <title>Genomic Encyclopedia of Type Strains, Phase IV (KMG-IV): sequencing the most valuable type-strain genomes for metagenomic binning, comparative biology and taxonomic classification.</title>
        <authorList>
            <person name="Goeker M."/>
        </authorList>
    </citation>
    <scope>NUCLEOTIDE SEQUENCE [LARGE SCALE GENOMIC DNA]</scope>
    <source>
        <strain evidence="6 7">DSM 28679</strain>
    </source>
</reference>
<evidence type="ECO:0000256" key="5">
    <source>
        <dbReference type="SAM" id="Phobius"/>
    </source>
</evidence>
<dbReference type="Proteomes" id="UP000294575">
    <property type="component" value="Unassembled WGS sequence"/>
</dbReference>
<proteinExistence type="predicted"/>
<organism evidence="6 7">
    <name type="scientific">Thiopseudomonas denitrificans</name>
    <dbReference type="NCBI Taxonomy" id="1501432"/>
    <lineage>
        <taxon>Bacteria</taxon>
        <taxon>Pseudomonadati</taxon>
        <taxon>Pseudomonadota</taxon>
        <taxon>Gammaproteobacteria</taxon>
        <taxon>Pseudomonadales</taxon>
        <taxon>Pseudomonadaceae</taxon>
        <taxon>Thiopseudomonas</taxon>
    </lineage>
</organism>
<feature type="transmembrane region" description="Helical" evidence="5">
    <location>
        <begin position="6"/>
        <end position="27"/>
    </location>
</feature>
<dbReference type="PANTHER" id="PTHR30249:SF0">
    <property type="entry name" value="PLASTIDAL GLYCOLATE_GLYCERATE TRANSLOCATOR 1, CHLOROPLASTIC"/>
    <property type="match status" value="1"/>
</dbReference>
<dbReference type="RefSeq" id="WP_101495714.1">
    <property type="nucleotide sequence ID" value="NZ_LNJZ01000002.1"/>
</dbReference>
<evidence type="ECO:0000313" key="6">
    <source>
        <dbReference type="EMBL" id="TDQ37586.1"/>
    </source>
</evidence>
<evidence type="ECO:0000313" key="7">
    <source>
        <dbReference type="Proteomes" id="UP000294575"/>
    </source>
</evidence>
<feature type="transmembrane region" description="Helical" evidence="5">
    <location>
        <begin position="155"/>
        <end position="174"/>
    </location>
</feature>
<evidence type="ECO:0000256" key="1">
    <source>
        <dbReference type="ARBA" id="ARBA00004141"/>
    </source>
</evidence>